<dbReference type="PANTHER" id="PTHR22911:SF6">
    <property type="entry name" value="SOLUTE CARRIER FAMILY 35 MEMBER G1"/>
    <property type="match status" value="1"/>
</dbReference>
<keyword evidence="9" id="KW-1185">Reference proteome</keyword>
<feature type="transmembrane region" description="Helical" evidence="6">
    <location>
        <begin position="187"/>
        <end position="209"/>
    </location>
</feature>
<dbReference type="Proteomes" id="UP000199382">
    <property type="component" value="Unassembled WGS sequence"/>
</dbReference>
<dbReference type="SUPFAM" id="SSF103481">
    <property type="entry name" value="Multidrug resistance efflux transporter EmrE"/>
    <property type="match status" value="2"/>
</dbReference>
<organism evidence="8 9">
    <name type="scientific">Aliiruegeria lutimaris</name>
    <dbReference type="NCBI Taxonomy" id="571298"/>
    <lineage>
        <taxon>Bacteria</taxon>
        <taxon>Pseudomonadati</taxon>
        <taxon>Pseudomonadota</taxon>
        <taxon>Alphaproteobacteria</taxon>
        <taxon>Rhodobacterales</taxon>
        <taxon>Roseobacteraceae</taxon>
        <taxon>Aliiruegeria</taxon>
    </lineage>
</organism>
<evidence type="ECO:0000256" key="2">
    <source>
        <dbReference type="ARBA" id="ARBA00009853"/>
    </source>
</evidence>
<dbReference type="InterPro" id="IPR037185">
    <property type="entry name" value="EmrE-like"/>
</dbReference>
<feature type="transmembrane region" description="Helical" evidence="6">
    <location>
        <begin position="74"/>
        <end position="92"/>
    </location>
</feature>
<dbReference type="GO" id="GO:0016020">
    <property type="term" value="C:membrane"/>
    <property type="evidence" value="ECO:0007669"/>
    <property type="project" value="UniProtKB-SubCell"/>
</dbReference>
<evidence type="ECO:0000259" key="7">
    <source>
        <dbReference type="Pfam" id="PF00892"/>
    </source>
</evidence>
<dbReference type="EMBL" id="FNEK01000010">
    <property type="protein sequence ID" value="SDI99563.1"/>
    <property type="molecule type" value="Genomic_DNA"/>
</dbReference>
<reference evidence="8 9" key="1">
    <citation type="submission" date="2016-10" db="EMBL/GenBank/DDBJ databases">
        <authorList>
            <person name="de Groot N.N."/>
        </authorList>
    </citation>
    <scope>NUCLEOTIDE SEQUENCE [LARGE SCALE GENOMIC DNA]</scope>
    <source>
        <strain evidence="8 9">DSM 25294</strain>
    </source>
</reference>
<dbReference type="OrthoDB" id="8478503at2"/>
<feature type="domain" description="EamA" evidence="7">
    <location>
        <begin position="6"/>
        <end position="138"/>
    </location>
</feature>
<dbReference type="AlphaFoldDB" id="A0A1G8Q4C3"/>
<feature type="transmembrane region" description="Helical" evidence="6">
    <location>
        <begin position="269"/>
        <end position="287"/>
    </location>
</feature>
<keyword evidence="3 6" id="KW-0812">Transmembrane</keyword>
<protein>
    <submittedName>
        <fullName evidence="8">Uncharacterized membrane protein</fullName>
    </submittedName>
</protein>
<feature type="transmembrane region" description="Helical" evidence="6">
    <location>
        <begin position="243"/>
        <end position="263"/>
    </location>
</feature>
<keyword evidence="4 6" id="KW-1133">Transmembrane helix</keyword>
<evidence type="ECO:0000256" key="3">
    <source>
        <dbReference type="ARBA" id="ARBA00022692"/>
    </source>
</evidence>
<accession>A0A1G8Q4C3</accession>
<name>A0A1G8Q4C3_9RHOB</name>
<comment type="similarity">
    <text evidence="2">Belongs to the drug/metabolite transporter (DMT) superfamily. 10 TMS drug/metabolite exporter (DME) (TC 2.A.7.3) family.</text>
</comment>
<comment type="subcellular location">
    <subcellularLocation>
        <location evidence="1">Membrane</location>
        <topology evidence="1">Multi-pass membrane protein</topology>
    </subcellularLocation>
</comment>
<evidence type="ECO:0000313" key="9">
    <source>
        <dbReference type="Proteomes" id="UP000199382"/>
    </source>
</evidence>
<proteinExistence type="inferred from homology"/>
<feature type="domain" description="EamA" evidence="7">
    <location>
        <begin position="156"/>
        <end position="286"/>
    </location>
</feature>
<evidence type="ECO:0000256" key="6">
    <source>
        <dbReference type="SAM" id="Phobius"/>
    </source>
</evidence>
<feature type="transmembrane region" description="Helical" evidence="6">
    <location>
        <begin position="155"/>
        <end position="175"/>
    </location>
</feature>
<dbReference type="InterPro" id="IPR000620">
    <property type="entry name" value="EamA_dom"/>
</dbReference>
<dbReference type="Pfam" id="PF00892">
    <property type="entry name" value="EamA"/>
    <property type="match status" value="2"/>
</dbReference>
<dbReference type="PANTHER" id="PTHR22911">
    <property type="entry name" value="ACYL-MALONYL CONDENSING ENZYME-RELATED"/>
    <property type="match status" value="1"/>
</dbReference>
<feature type="transmembrane region" description="Helical" evidence="6">
    <location>
        <begin position="36"/>
        <end position="53"/>
    </location>
</feature>
<dbReference type="RefSeq" id="WP_093152137.1">
    <property type="nucleotide sequence ID" value="NZ_FNEK01000010.1"/>
</dbReference>
<feature type="transmembrane region" description="Helical" evidence="6">
    <location>
        <begin position="122"/>
        <end position="143"/>
    </location>
</feature>
<evidence type="ECO:0000256" key="1">
    <source>
        <dbReference type="ARBA" id="ARBA00004141"/>
    </source>
</evidence>
<evidence type="ECO:0000256" key="5">
    <source>
        <dbReference type="ARBA" id="ARBA00023136"/>
    </source>
</evidence>
<keyword evidence="5 6" id="KW-0472">Membrane</keyword>
<sequence length="308" mass="32314">MNPSRAILLKLGSVAIFVSMQSLIKATSGSIPPGEAVFFRSFFALPVILLWLHHDGGLADGFKTTNPTGHLWRGLLGASGMGLSFAALGYLPLPEATAIFYAGPILVVIFAAMFLNEQVGVFRLSAVAAGMVGVLIILAPRLSPVSDEELAHAEALGAVLALMSAVFAALAQTLVRKLVATEKAGTIVLYFSLSATVLSLSTLAFGWVVPTPREAAFLVLAGLAGGIGQGMLTSAYRFGDASLIAPFDYASMLLAVAIGYMIFNEVPNLPTIIGAVIVVSAGIAIILRERHLGIKRERQRRVLTPGGQ</sequence>
<evidence type="ECO:0000313" key="8">
    <source>
        <dbReference type="EMBL" id="SDI99563.1"/>
    </source>
</evidence>
<evidence type="ECO:0000256" key="4">
    <source>
        <dbReference type="ARBA" id="ARBA00022989"/>
    </source>
</evidence>
<feature type="transmembrane region" description="Helical" evidence="6">
    <location>
        <begin position="215"/>
        <end position="236"/>
    </location>
</feature>
<gene>
    <name evidence="8" type="ORF">SAMN04488026_101036</name>
</gene>
<feature type="transmembrane region" description="Helical" evidence="6">
    <location>
        <begin position="98"/>
        <end position="115"/>
    </location>
</feature>